<protein>
    <submittedName>
        <fullName evidence="4">Alkyl hydroperoxide reductase/ Thiol specific antioxidant/ Mal allergen</fullName>
    </submittedName>
</protein>
<dbReference type="AlphaFoldDB" id="E0UPD0"/>
<accession>E0UPD0</accession>
<feature type="domain" description="Thioredoxin" evidence="3">
    <location>
        <begin position="19"/>
        <end position="165"/>
    </location>
</feature>
<keyword evidence="2" id="KW-0812">Transmembrane</keyword>
<gene>
    <name evidence="4" type="ordered locus">Saut_1613</name>
</gene>
<dbReference type="InterPro" id="IPR000866">
    <property type="entry name" value="AhpC/TSA"/>
</dbReference>
<feature type="transmembrane region" description="Helical" evidence="2">
    <location>
        <begin position="12"/>
        <end position="29"/>
    </location>
</feature>
<reference evidence="5" key="1">
    <citation type="journal article" date="2010" name="Stand. Genomic Sci.">
        <title>Complete genome sequence of Sulfurimonas autotrophica type strain (OK10).</title>
        <authorList>
            <person name="Sikorski J."/>
            <person name="Munk C."/>
            <person name="Lapidus A."/>
            <person name="Djao O."/>
            <person name="Lucas S."/>
            <person name="Glavina Del Rio T."/>
            <person name="Nolan M."/>
            <person name="Tice H."/>
            <person name="Han C."/>
            <person name="Cheng J."/>
            <person name="Tapia R."/>
            <person name="Goodwin L."/>
            <person name="Pitluck S."/>
            <person name="Liolios K."/>
            <person name="Ivanova N."/>
            <person name="Mavromatis K."/>
            <person name="Mikhailova N."/>
            <person name="Pati A."/>
            <person name="Sims D."/>
            <person name="Meincke L."/>
            <person name="Brettin T."/>
            <person name="Detter J."/>
            <person name="Chen A."/>
            <person name="Palaniappan K."/>
            <person name="Land M."/>
            <person name="Hauser L."/>
            <person name="Chang Y."/>
            <person name="Jeffries C."/>
            <person name="Rohde M."/>
            <person name="Lang E."/>
            <person name="Spring S."/>
            <person name="Goker M."/>
            <person name="Woyke T."/>
            <person name="Bristow J."/>
            <person name="Eisen J."/>
            <person name="Markowitz V."/>
            <person name="Hugenholtz P."/>
            <person name="Kyrpides N."/>
            <person name="Klenk H."/>
        </authorList>
    </citation>
    <scope>NUCLEOTIDE SEQUENCE [LARGE SCALE GENOMIC DNA]</scope>
    <source>
        <strain evidence="5">ATCC BAA-671 / DSM 16294 / JCM 11897 / OK10</strain>
    </source>
</reference>
<evidence type="ECO:0000259" key="3">
    <source>
        <dbReference type="PROSITE" id="PS51352"/>
    </source>
</evidence>
<evidence type="ECO:0000313" key="5">
    <source>
        <dbReference type="Proteomes" id="UP000007803"/>
    </source>
</evidence>
<dbReference type="eggNOG" id="COG0526">
    <property type="taxonomic scope" value="Bacteria"/>
</dbReference>
<dbReference type="InterPro" id="IPR017937">
    <property type="entry name" value="Thioredoxin_CS"/>
</dbReference>
<dbReference type="InterPro" id="IPR036249">
    <property type="entry name" value="Thioredoxin-like_sf"/>
</dbReference>
<dbReference type="Gene3D" id="3.40.30.10">
    <property type="entry name" value="Glutaredoxin"/>
    <property type="match status" value="1"/>
</dbReference>
<dbReference type="RefSeq" id="WP_013327413.1">
    <property type="nucleotide sequence ID" value="NC_014506.1"/>
</dbReference>
<keyword evidence="2" id="KW-1133">Transmembrane helix</keyword>
<name>E0UPD0_SULAO</name>
<dbReference type="OrthoDB" id="9813820at2"/>
<keyword evidence="2" id="KW-0472">Membrane</keyword>
<dbReference type="EMBL" id="CP002205">
    <property type="protein sequence ID" value="ADN09660.1"/>
    <property type="molecule type" value="Genomic_DNA"/>
</dbReference>
<dbReference type="STRING" id="563040.Saut_1613"/>
<dbReference type="HOGENOM" id="CLU_042529_10_1_7"/>
<evidence type="ECO:0000313" key="4">
    <source>
        <dbReference type="EMBL" id="ADN09660.1"/>
    </source>
</evidence>
<evidence type="ECO:0000256" key="2">
    <source>
        <dbReference type="SAM" id="Phobius"/>
    </source>
</evidence>
<dbReference type="GO" id="GO:0016209">
    <property type="term" value="F:antioxidant activity"/>
    <property type="evidence" value="ECO:0007669"/>
    <property type="project" value="InterPro"/>
</dbReference>
<evidence type="ECO:0000256" key="1">
    <source>
        <dbReference type="ARBA" id="ARBA00023284"/>
    </source>
</evidence>
<dbReference type="InterPro" id="IPR013766">
    <property type="entry name" value="Thioredoxin_domain"/>
</dbReference>
<keyword evidence="1" id="KW-0676">Redox-active center</keyword>
<dbReference type="Proteomes" id="UP000007803">
    <property type="component" value="Chromosome"/>
</dbReference>
<dbReference type="PROSITE" id="PS00194">
    <property type="entry name" value="THIOREDOXIN_1"/>
    <property type="match status" value="1"/>
</dbReference>
<organism evidence="4 5">
    <name type="scientific">Sulfurimonas autotrophica (strain ATCC BAA-671 / DSM 16294 / JCM 11897 / OK10)</name>
    <dbReference type="NCBI Taxonomy" id="563040"/>
    <lineage>
        <taxon>Bacteria</taxon>
        <taxon>Pseudomonadati</taxon>
        <taxon>Campylobacterota</taxon>
        <taxon>Epsilonproteobacteria</taxon>
        <taxon>Campylobacterales</taxon>
        <taxon>Sulfurimonadaceae</taxon>
        <taxon>Sulfurimonas</taxon>
    </lineage>
</organism>
<dbReference type="GO" id="GO:0016491">
    <property type="term" value="F:oxidoreductase activity"/>
    <property type="evidence" value="ECO:0007669"/>
    <property type="project" value="InterPro"/>
</dbReference>
<proteinExistence type="predicted"/>
<dbReference type="PANTHER" id="PTHR42852">
    <property type="entry name" value="THIOL:DISULFIDE INTERCHANGE PROTEIN DSBE"/>
    <property type="match status" value="1"/>
</dbReference>
<keyword evidence="5" id="KW-1185">Reference proteome</keyword>
<dbReference type="Pfam" id="PF00578">
    <property type="entry name" value="AhpC-TSA"/>
    <property type="match status" value="1"/>
</dbReference>
<dbReference type="SUPFAM" id="SSF52833">
    <property type="entry name" value="Thioredoxin-like"/>
    <property type="match status" value="1"/>
</dbReference>
<dbReference type="InterPro" id="IPR050553">
    <property type="entry name" value="Thioredoxin_ResA/DsbE_sf"/>
</dbReference>
<dbReference type="KEGG" id="sua:Saut_1613"/>
<sequence length="165" mass="19155">MKSKIKHYMKEIIFFFVLMTILANAISFYKSQDLSQKPLAIQSFKLINYQEYKIPDKKPVLIHFWATWCPTCKLEASNINFLAKHFEVVTIAVKSGGDDSVKKYINEHNYTFKVVNDKNGKLSSQFHIAGFPTTFIYGKNKKLLFSDVGYTSTLSLYLKMWWASL</sequence>
<dbReference type="PROSITE" id="PS51352">
    <property type="entry name" value="THIOREDOXIN_2"/>
    <property type="match status" value="1"/>
</dbReference>
<dbReference type="PANTHER" id="PTHR42852:SF17">
    <property type="entry name" value="THIOREDOXIN-LIKE PROTEIN HI_1115"/>
    <property type="match status" value="1"/>
</dbReference>